<dbReference type="PRINTS" id="PR00081">
    <property type="entry name" value="GDHRDH"/>
</dbReference>
<reference evidence="3 4" key="1">
    <citation type="submission" date="2024-04" db="EMBL/GenBank/DDBJ databases">
        <title>Draft genome sequence of Sessilibacter corallicola NBRC 116591.</title>
        <authorList>
            <person name="Miyakawa T."/>
            <person name="Kusuya Y."/>
            <person name="Miura T."/>
        </authorList>
    </citation>
    <scope>NUCLEOTIDE SEQUENCE [LARGE SCALE GENOMIC DNA]</scope>
    <source>
        <strain evidence="3 4">KU-00831-HH</strain>
    </source>
</reference>
<dbReference type="EMBL" id="BAABWN010000004">
    <property type="protein sequence ID" value="GAA6167672.1"/>
    <property type="molecule type" value="Genomic_DNA"/>
</dbReference>
<dbReference type="Gene3D" id="3.40.50.720">
    <property type="entry name" value="NAD(P)-binding Rossmann-like Domain"/>
    <property type="match status" value="1"/>
</dbReference>
<dbReference type="InterPro" id="IPR050259">
    <property type="entry name" value="SDR"/>
</dbReference>
<dbReference type="PANTHER" id="PTHR42879">
    <property type="entry name" value="3-OXOACYL-(ACYL-CARRIER-PROTEIN) REDUCTASE"/>
    <property type="match status" value="1"/>
</dbReference>
<dbReference type="InterPro" id="IPR011294">
    <property type="entry name" value="3-OHbutyrate_DH"/>
</dbReference>
<name>A0ABQ0A7U1_9GAMM</name>
<dbReference type="NCBIfam" id="TIGR01963">
    <property type="entry name" value="PHB_DH"/>
    <property type="match status" value="1"/>
</dbReference>
<dbReference type="InterPro" id="IPR002347">
    <property type="entry name" value="SDR_fam"/>
</dbReference>
<dbReference type="InterPro" id="IPR020904">
    <property type="entry name" value="Sc_DH/Rdtase_CS"/>
</dbReference>
<dbReference type="NCBIfam" id="NF009093">
    <property type="entry name" value="PRK12429.1"/>
    <property type="match status" value="1"/>
</dbReference>
<dbReference type="SUPFAM" id="SSF51735">
    <property type="entry name" value="NAD(P)-binding Rossmann-fold domains"/>
    <property type="match status" value="1"/>
</dbReference>
<evidence type="ECO:0000313" key="3">
    <source>
        <dbReference type="EMBL" id="GAA6167672.1"/>
    </source>
</evidence>
<proteinExistence type="inferred from homology"/>
<dbReference type="Proteomes" id="UP001465153">
    <property type="component" value="Unassembled WGS sequence"/>
</dbReference>
<evidence type="ECO:0000313" key="4">
    <source>
        <dbReference type="Proteomes" id="UP001465153"/>
    </source>
</evidence>
<evidence type="ECO:0000256" key="2">
    <source>
        <dbReference type="RuleBase" id="RU000363"/>
    </source>
</evidence>
<sequence length="261" mass="27501">MSTSEFQSSNLPLALVTGAGSGIGFGIAQHLAEQNHKVLVTDINIDAATSAANEIVASGGVAAPFALNVTSQEDIDAAIEFAGTVDVLVNNAGIQHVARLEEFPVDKWKLLIDILLTGPAMLTRAVLPGMKAAGKGRIVNVGSIHALIASPFKSAYVAAKHGLLGFSKVISLEVAEFDITINTLCPAYVKTPLVEKQIEASAKEHGISEEEVVNNIMLQPMPKKSFISIEELCGAVDYLISPVAKNMTAQTIVLDGAWTAR</sequence>
<dbReference type="PANTHER" id="PTHR42879:SF2">
    <property type="entry name" value="3-OXOACYL-[ACYL-CARRIER-PROTEIN] REDUCTASE FABG"/>
    <property type="match status" value="1"/>
</dbReference>
<protein>
    <submittedName>
        <fullName evidence="3">3-hydroxybutyrate dehydrogenase</fullName>
    </submittedName>
</protein>
<organism evidence="3 4">
    <name type="scientific">Sessilibacter corallicola</name>
    <dbReference type="NCBI Taxonomy" id="2904075"/>
    <lineage>
        <taxon>Bacteria</taxon>
        <taxon>Pseudomonadati</taxon>
        <taxon>Pseudomonadota</taxon>
        <taxon>Gammaproteobacteria</taxon>
        <taxon>Cellvibrionales</taxon>
        <taxon>Cellvibrionaceae</taxon>
        <taxon>Sessilibacter</taxon>
    </lineage>
</organism>
<accession>A0ABQ0A7U1</accession>
<comment type="caution">
    <text evidence="3">The sequence shown here is derived from an EMBL/GenBank/DDBJ whole genome shotgun (WGS) entry which is preliminary data.</text>
</comment>
<keyword evidence="4" id="KW-1185">Reference proteome</keyword>
<dbReference type="InterPro" id="IPR036291">
    <property type="entry name" value="NAD(P)-bd_dom_sf"/>
</dbReference>
<dbReference type="Pfam" id="PF00106">
    <property type="entry name" value="adh_short"/>
    <property type="match status" value="1"/>
</dbReference>
<dbReference type="PRINTS" id="PR00080">
    <property type="entry name" value="SDRFAMILY"/>
</dbReference>
<comment type="similarity">
    <text evidence="1 2">Belongs to the short-chain dehydrogenases/reductases (SDR) family.</text>
</comment>
<dbReference type="RefSeq" id="WP_353302291.1">
    <property type="nucleotide sequence ID" value="NZ_BAABWN010000004.1"/>
</dbReference>
<evidence type="ECO:0000256" key="1">
    <source>
        <dbReference type="ARBA" id="ARBA00006484"/>
    </source>
</evidence>
<dbReference type="PROSITE" id="PS00061">
    <property type="entry name" value="ADH_SHORT"/>
    <property type="match status" value="1"/>
</dbReference>
<gene>
    <name evidence="3" type="ORF">NBRC116591_14820</name>
</gene>